<protein>
    <submittedName>
        <fullName evidence="2">Uncharacterized protein</fullName>
    </submittedName>
</protein>
<accession>A0AA40B638</accession>
<reference evidence="2" key="1">
    <citation type="submission" date="2023-06" db="EMBL/GenBank/DDBJ databases">
        <title>Genome-scale phylogeny and comparative genomics of the fungal order Sordariales.</title>
        <authorList>
            <consortium name="Lawrence Berkeley National Laboratory"/>
            <person name="Hensen N."/>
            <person name="Bonometti L."/>
            <person name="Westerberg I."/>
            <person name="Brannstrom I.O."/>
            <person name="Guillou S."/>
            <person name="Cros-Aarteil S."/>
            <person name="Calhoun S."/>
            <person name="Haridas S."/>
            <person name="Kuo A."/>
            <person name="Mondo S."/>
            <person name="Pangilinan J."/>
            <person name="Riley R."/>
            <person name="LaButti K."/>
            <person name="Andreopoulos B."/>
            <person name="Lipzen A."/>
            <person name="Chen C."/>
            <person name="Yanf M."/>
            <person name="Daum C."/>
            <person name="Ng V."/>
            <person name="Clum A."/>
            <person name="Steindorff A."/>
            <person name="Ohm R."/>
            <person name="Martin F."/>
            <person name="Silar P."/>
            <person name="Natvig D."/>
            <person name="Lalanne C."/>
            <person name="Gautier V."/>
            <person name="Ament-velasquez S.L."/>
            <person name="Kruys A."/>
            <person name="Hutchinson M.I."/>
            <person name="Powell A.J."/>
            <person name="Barry K."/>
            <person name="Miller A.N."/>
            <person name="Grigoriev I.V."/>
            <person name="Debuchy R."/>
            <person name="Gladieux P."/>
            <person name="Thoren M.H."/>
            <person name="Johannesson H."/>
        </authorList>
    </citation>
    <scope>NUCLEOTIDE SEQUENCE</scope>
    <source>
        <strain evidence="2">SMH2392-1A</strain>
    </source>
</reference>
<feature type="region of interest" description="Disordered" evidence="1">
    <location>
        <begin position="1"/>
        <end position="62"/>
    </location>
</feature>
<comment type="caution">
    <text evidence="2">The sequence shown here is derived from an EMBL/GenBank/DDBJ whole genome shotgun (WGS) entry which is preliminary data.</text>
</comment>
<evidence type="ECO:0000256" key="1">
    <source>
        <dbReference type="SAM" id="MobiDB-lite"/>
    </source>
</evidence>
<proteinExistence type="predicted"/>
<evidence type="ECO:0000313" key="3">
    <source>
        <dbReference type="Proteomes" id="UP001172101"/>
    </source>
</evidence>
<organism evidence="2 3">
    <name type="scientific">Lasiosphaeria miniovina</name>
    <dbReference type="NCBI Taxonomy" id="1954250"/>
    <lineage>
        <taxon>Eukaryota</taxon>
        <taxon>Fungi</taxon>
        <taxon>Dikarya</taxon>
        <taxon>Ascomycota</taxon>
        <taxon>Pezizomycotina</taxon>
        <taxon>Sordariomycetes</taxon>
        <taxon>Sordariomycetidae</taxon>
        <taxon>Sordariales</taxon>
        <taxon>Lasiosphaeriaceae</taxon>
        <taxon>Lasiosphaeria</taxon>
    </lineage>
</organism>
<keyword evidence="3" id="KW-1185">Reference proteome</keyword>
<gene>
    <name evidence="2" type="ORF">B0T26DRAFT_697424</name>
</gene>
<dbReference type="GeneID" id="85324662"/>
<sequence>MSPRFEPLFKPQPAYDTRENGQRKHRSSAEQSNKGEKRAFGSPKKGLKSKERRDVRGLKGYT</sequence>
<dbReference type="Proteomes" id="UP001172101">
    <property type="component" value="Unassembled WGS sequence"/>
</dbReference>
<evidence type="ECO:0000313" key="2">
    <source>
        <dbReference type="EMBL" id="KAK0728259.1"/>
    </source>
</evidence>
<dbReference type="RefSeq" id="XP_060301114.1">
    <property type="nucleotide sequence ID" value="XM_060441392.1"/>
</dbReference>
<dbReference type="AlphaFoldDB" id="A0AA40B638"/>
<feature type="compositionally biased region" description="Basic and acidic residues" evidence="1">
    <location>
        <begin position="48"/>
        <end position="62"/>
    </location>
</feature>
<dbReference type="EMBL" id="JAUIRO010000002">
    <property type="protein sequence ID" value="KAK0728259.1"/>
    <property type="molecule type" value="Genomic_DNA"/>
</dbReference>
<name>A0AA40B638_9PEZI</name>